<dbReference type="AlphaFoldDB" id="A0A6G3XCR7"/>
<name>A0A6G3XCR7_9ACTN</name>
<dbReference type="EMBL" id="JAAGMN010005716">
    <property type="protein sequence ID" value="NEE15605.1"/>
    <property type="molecule type" value="Genomic_DNA"/>
</dbReference>
<accession>A0A6G3XCR7</accession>
<reference evidence="2" key="1">
    <citation type="submission" date="2020-01" db="EMBL/GenBank/DDBJ databases">
        <title>Insect and environment-associated Actinomycetes.</title>
        <authorList>
            <person name="Currrie C."/>
            <person name="Chevrette M."/>
            <person name="Carlson C."/>
            <person name="Stubbendieck R."/>
            <person name="Wendt-Pienkowski E."/>
        </authorList>
    </citation>
    <scope>NUCLEOTIDE SEQUENCE</scope>
    <source>
        <strain evidence="2">SID7499</strain>
    </source>
</reference>
<feature type="non-terminal residue" evidence="2">
    <location>
        <position position="1"/>
    </location>
</feature>
<comment type="caution">
    <text evidence="2">The sequence shown here is derived from an EMBL/GenBank/DDBJ whole genome shotgun (WGS) entry which is preliminary data.</text>
</comment>
<keyword evidence="1" id="KW-1133">Transmembrane helix</keyword>
<proteinExistence type="predicted"/>
<evidence type="ECO:0000256" key="1">
    <source>
        <dbReference type="SAM" id="Phobius"/>
    </source>
</evidence>
<protein>
    <submittedName>
        <fullName evidence="2">Uncharacterized protein</fullName>
    </submittedName>
</protein>
<feature type="transmembrane region" description="Helical" evidence="1">
    <location>
        <begin position="24"/>
        <end position="50"/>
    </location>
</feature>
<evidence type="ECO:0000313" key="2">
    <source>
        <dbReference type="EMBL" id="NEE15605.1"/>
    </source>
</evidence>
<gene>
    <name evidence="2" type="ORF">G3M58_55220</name>
</gene>
<keyword evidence="1" id="KW-0812">Transmembrane</keyword>
<sequence>APPSPVPAGPEQEKPILSSGFSDFLYGAWFAPVIGVLVVAVIIGLVVLVAR</sequence>
<keyword evidence="1" id="KW-0472">Membrane</keyword>
<organism evidence="2">
    <name type="scientific">Streptomyces sp. SID7499</name>
    <dbReference type="NCBI Taxonomy" id="2706086"/>
    <lineage>
        <taxon>Bacteria</taxon>
        <taxon>Bacillati</taxon>
        <taxon>Actinomycetota</taxon>
        <taxon>Actinomycetes</taxon>
        <taxon>Kitasatosporales</taxon>
        <taxon>Streptomycetaceae</taxon>
        <taxon>Streptomyces</taxon>
    </lineage>
</organism>